<reference evidence="5" key="1">
    <citation type="journal article" date="2014" name="Int. J. Syst. Evol. Microbiol.">
        <title>Complete genome sequence of Corynebacterium casei LMG S-19264T (=DSM 44701T), isolated from a smear-ripened cheese.</title>
        <authorList>
            <consortium name="US DOE Joint Genome Institute (JGI-PGF)"/>
            <person name="Walter F."/>
            <person name="Albersmeier A."/>
            <person name="Kalinowski J."/>
            <person name="Ruckert C."/>
        </authorList>
    </citation>
    <scope>NUCLEOTIDE SEQUENCE</scope>
    <source>
        <strain evidence="5">VKM B-2484</strain>
    </source>
</reference>
<feature type="domain" description="HTH hxlR-type" evidence="4">
    <location>
        <begin position="13"/>
        <end position="112"/>
    </location>
</feature>
<keyword evidence="3" id="KW-0804">Transcription</keyword>
<dbReference type="InterPro" id="IPR036390">
    <property type="entry name" value="WH_DNA-bd_sf"/>
</dbReference>
<dbReference type="SUPFAM" id="SSF46785">
    <property type="entry name" value="Winged helix' DNA-binding domain"/>
    <property type="match status" value="1"/>
</dbReference>
<dbReference type="GO" id="GO:0003677">
    <property type="term" value="F:DNA binding"/>
    <property type="evidence" value="ECO:0007669"/>
    <property type="project" value="UniProtKB-KW"/>
</dbReference>
<organism evidence="5 6">
    <name type="scientific">Ancylobacter dichloromethanicus</name>
    <dbReference type="NCBI Taxonomy" id="518825"/>
    <lineage>
        <taxon>Bacteria</taxon>
        <taxon>Pseudomonadati</taxon>
        <taxon>Pseudomonadota</taxon>
        <taxon>Alphaproteobacteria</taxon>
        <taxon>Hyphomicrobiales</taxon>
        <taxon>Xanthobacteraceae</taxon>
        <taxon>Ancylobacter</taxon>
    </lineage>
</organism>
<evidence type="ECO:0000256" key="2">
    <source>
        <dbReference type="ARBA" id="ARBA00023125"/>
    </source>
</evidence>
<keyword evidence="2" id="KW-0238">DNA-binding</keyword>
<evidence type="ECO:0000256" key="3">
    <source>
        <dbReference type="ARBA" id="ARBA00023163"/>
    </source>
</evidence>
<dbReference type="Gene3D" id="1.10.10.10">
    <property type="entry name" value="Winged helix-like DNA-binding domain superfamily/Winged helix DNA-binding domain"/>
    <property type="match status" value="1"/>
</dbReference>
<name>A0A9W6J4E9_9HYPH</name>
<dbReference type="InterPro" id="IPR002577">
    <property type="entry name" value="HTH_HxlR"/>
</dbReference>
<gene>
    <name evidence="5" type="ORF">GCM10017643_02770</name>
</gene>
<dbReference type="PANTHER" id="PTHR33204:SF39">
    <property type="entry name" value="TRANSCRIPTIONAL REGULATORY PROTEIN"/>
    <property type="match status" value="1"/>
</dbReference>
<proteinExistence type="predicted"/>
<evidence type="ECO:0000256" key="1">
    <source>
        <dbReference type="ARBA" id="ARBA00023015"/>
    </source>
</evidence>
<dbReference type="AlphaFoldDB" id="A0A9W6J4E9"/>
<comment type="caution">
    <text evidence="5">The sequence shown here is derived from an EMBL/GenBank/DDBJ whole genome shotgun (WGS) entry which is preliminary data.</text>
</comment>
<dbReference type="Pfam" id="PF01638">
    <property type="entry name" value="HxlR"/>
    <property type="match status" value="1"/>
</dbReference>
<dbReference type="Proteomes" id="UP001143370">
    <property type="component" value="Unassembled WGS sequence"/>
</dbReference>
<keyword evidence="1" id="KW-0805">Transcription regulation</keyword>
<dbReference type="RefSeq" id="WP_246544807.1">
    <property type="nucleotide sequence ID" value="NZ_BSFJ01000002.1"/>
</dbReference>
<dbReference type="EMBL" id="BSFJ01000002">
    <property type="protein sequence ID" value="GLK70162.1"/>
    <property type="molecule type" value="Genomic_DNA"/>
</dbReference>
<dbReference type="PROSITE" id="PS51118">
    <property type="entry name" value="HTH_HXLR"/>
    <property type="match status" value="1"/>
</dbReference>
<evidence type="ECO:0000259" key="4">
    <source>
        <dbReference type="PROSITE" id="PS51118"/>
    </source>
</evidence>
<sequence>MAKPDDHEDTARCEHISRLLARISDKWTLLVVRVLGQGPRRFNALRREVGEISQKVLASTLRELEQNGFVSRTVTPVNPPQVEYALTELGREFLMPVQALAEWVVENSPRMDVARDAYLKRRADG</sequence>
<evidence type="ECO:0000313" key="5">
    <source>
        <dbReference type="EMBL" id="GLK70162.1"/>
    </source>
</evidence>
<protein>
    <submittedName>
        <fullName evidence="5">Transcriptional regulator</fullName>
    </submittedName>
</protein>
<reference evidence="5" key="2">
    <citation type="submission" date="2023-01" db="EMBL/GenBank/DDBJ databases">
        <authorList>
            <person name="Sun Q."/>
            <person name="Evtushenko L."/>
        </authorList>
    </citation>
    <scope>NUCLEOTIDE SEQUENCE</scope>
    <source>
        <strain evidence="5">VKM B-2484</strain>
    </source>
</reference>
<evidence type="ECO:0000313" key="6">
    <source>
        <dbReference type="Proteomes" id="UP001143370"/>
    </source>
</evidence>
<dbReference type="PANTHER" id="PTHR33204">
    <property type="entry name" value="TRANSCRIPTIONAL REGULATOR, MARR FAMILY"/>
    <property type="match status" value="1"/>
</dbReference>
<dbReference type="InterPro" id="IPR036388">
    <property type="entry name" value="WH-like_DNA-bd_sf"/>
</dbReference>
<accession>A0A9W6J4E9</accession>
<keyword evidence="6" id="KW-1185">Reference proteome</keyword>